<protein>
    <submittedName>
        <fullName evidence="1">Uncharacterized protein</fullName>
    </submittedName>
</protein>
<proteinExistence type="predicted"/>
<dbReference type="EMBL" id="CAMPGE010026580">
    <property type="protein sequence ID" value="CAI2384261.1"/>
    <property type="molecule type" value="Genomic_DNA"/>
</dbReference>
<dbReference type="Proteomes" id="UP001295684">
    <property type="component" value="Unassembled WGS sequence"/>
</dbReference>
<name>A0AAD2D965_EUPCR</name>
<keyword evidence="2" id="KW-1185">Reference proteome</keyword>
<evidence type="ECO:0000313" key="2">
    <source>
        <dbReference type="Proteomes" id="UP001295684"/>
    </source>
</evidence>
<gene>
    <name evidence="1" type="ORF">ECRASSUSDP1_LOCUS25784</name>
</gene>
<dbReference type="AlphaFoldDB" id="A0AAD2D965"/>
<comment type="caution">
    <text evidence="1">The sequence shown here is derived from an EMBL/GenBank/DDBJ whole genome shotgun (WGS) entry which is preliminary data.</text>
</comment>
<reference evidence="1" key="1">
    <citation type="submission" date="2023-07" db="EMBL/GenBank/DDBJ databases">
        <authorList>
            <consortium name="AG Swart"/>
            <person name="Singh M."/>
            <person name="Singh A."/>
            <person name="Seah K."/>
            <person name="Emmerich C."/>
        </authorList>
    </citation>
    <scope>NUCLEOTIDE SEQUENCE</scope>
    <source>
        <strain evidence="1">DP1</strain>
    </source>
</reference>
<evidence type="ECO:0000313" key="1">
    <source>
        <dbReference type="EMBL" id="CAI2384261.1"/>
    </source>
</evidence>
<organism evidence="1 2">
    <name type="scientific">Euplotes crassus</name>
    <dbReference type="NCBI Taxonomy" id="5936"/>
    <lineage>
        <taxon>Eukaryota</taxon>
        <taxon>Sar</taxon>
        <taxon>Alveolata</taxon>
        <taxon>Ciliophora</taxon>
        <taxon>Intramacronucleata</taxon>
        <taxon>Spirotrichea</taxon>
        <taxon>Hypotrichia</taxon>
        <taxon>Euplotida</taxon>
        <taxon>Euplotidae</taxon>
        <taxon>Moneuplotes</taxon>
    </lineage>
</organism>
<accession>A0AAD2D965</accession>
<sequence>MEVTLEFPDFEGRWTVRCNECQQPICDKGVLRKIIVRDIILVSFIDNFSVNNSDDSNLLTCEGCRTTLGCTSKILVNREEFYASCKIDIEVVKSSKDDKYVMKILSGSFFPNILAKMTRSDSPVE</sequence>